<evidence type="ECO:0008006" key="4">
    <source>
        <dbReference type="Google" id="ProtNLM"/>
    </source>
</evidence>
<dbReference type="Proteomes" id="UP000682713">
    <property type="component" value="Unassembled WGS sequence"/>
</dbReference>
<dbReference type="EMBL" id="JAGYPJ010000001">
    <property type="protein sequence ID" value="MBS4202153.1"/>
    <property type="molecule type" value="Genomic_DNA"/>
</dbReference>
<dbReference type="AlphaFoldDB" id="A0A942TRE0"/>
<evidence type="ECO:0000256" key="1">
    <source>
        <dbReference type="SAM" id="Phobius"/>
    </source>
</evidence>
<feature type="transmembrane region" description="Helical" evidence="1">
    <location>
        <begin position="44"/>
        <end position="70"/>
    </location>
</feature>
<reference evidence="2 3" key="1">
    <citation type="submission" date="2021-05" db="EMBL/GenBank/DDBJ databases">
        <title>Novel Bacillus species.</title>
        <authorList>
            <person name="Liu G."/>
        </authorList>
    </citation>
    <scope>NUCLEOTIDE SEQUENCE [LARGE SCALE GENOMIC DNA]</scope>
    <source>
        <strain evidence="2 3">FJAT-49732</strain>
    </source>
</reference>
<gene>
    <name evidence="2" type="ORF">KHA93_21320</name>
</gene>
<feature type="transmembrane region" description="Helical" evidence="1">
    <location>
        <begin position="82"/>
        <end position="101"/>
    </location>
</feature>
<dbReference type="Pfam" id="PF10027">
    <property type="entry name" value="DUF2269"/>
    <property type="match status" value="1"/>
</dbReference>
<comment type="caution">
    <text evidence="2">The sequence shown here is derived from an EMBL/GenBank/DDBJ whole genome shotgun (WGS) entry which is preliminary data.</text>
</comment>
<sequence>MFTLLLILHLIAVCCWLGGALYERFFTVGGVLKAKGTELEATMLKLMLSTVPFFLTSVFTILVTGIIMTIMHHYTFLSWSWIGLKQYIMLIVLLGFFFYIGPRMNKIGKQLNSNLAEGKGVNDEIRSQFNHIIILFDIMHIGVLINLILALTKFF</sequence>
<keyword evidence="1" id="KW-0812">Transmembrane</keyword>
<keyword evidence="1" id="KW-1133">Transmembrane helix</keyword>
<feature type="transmembrane region" description="Helical" evidence="1">
    <location>
        <begin position="132"/>
        <end position="151"/>
    </location>
</feature>
<accession>A0A942TRE0</accession>
<organism evidence="2 3">
    <name type="scientific">Lederbergia citrisecunda</name>
    <dbReference type="NCBI Taxonomy" id="2833583"/>
    <lineage>
        <taxon>Bacteria</taxon>
        <taxon>Bacillati</taxon>
        <taxon>Bacillota</taxon>
        <taxon>Bacilli</taxon>
        <taxon>Bacillales</taxon>
        <taxon>Bacillaceae</taxon>
        <taxon>Lederbergia</taxon>
    </lineage>
</organism>
<evidence type="ECO:0000313" key="2">
    <source>
        <dbReference type="EMBL" id="MBS4202153.1"/>
    </source>
</evidence>
<name>A0A942TRE0_9BACI</name>
<keyword evidence="3" id="KW-1185">Reference proteome</keyword>
<protein>
    <recommendedName>
        <fullName evidence="4">Copper resistance protein D domain-containing protein</fullName>
    </recommendedName>
</protein>
<evidence type="ECO:0000313" key="3">
    <source>
        <dbReference type="Proteomes" id="UP000682713"/>
    </source>
</evidence>
<dbReference type="InterPro" id="IPR018729">
    <property type="entry name" value="DUF2269_transmembrane"/>
</dbReference>
<proteinExistence type="predicted"/>
<dbReference type="RefSeq" id="WP_213112555.1">
    <property type="nucleotide sequence ID" value="NZ_JAGYPJ010000001.1"/>
</dbReference>
<keyword evidence="1" id="KW-0472">Membrane</keyword>